<name>A0ACD1I7Y8_9EURO</name>
<proteinExistence type="predicted"/>
<dbReference type="Proteomes" id="UP000249748">
    <property type="component" value="Unassembled WGS sequence"/>
</dbReference>
<dbReference type="EMBL" id="KZ824560">
    <property type="protein sequence ID" value="RAK86391.1"/>
    <property type="molecule type" value="Genomic_DNA"/>
</dbReference>
<protein>
    <submittedName>
        <fullName evidence="1">Aspartate racemase</fullName>
    </submittedName>
</protein>
<evidence type="ECO:0000313" key="2">
    <source>
        <dbReference type="Proteomes" id="UP000249748"/>
    </source>
</evidence>
<accession>A0ACD1I7Y8</accession>
<reference evidence="1" key="1">
    <citation type="submission" date="2018-02" db="EMBL/GenBank/DDBJ databases">
        <title>The genomes of Aspergillus section Nigri reveals drivers in fungal speciation.</title>
        <authorList>
            <consortium name="DOE Joint Genome Institute"/>
            <person name="Vesth T.C."/>
            <person name="Nybo J."/>
            <person name="Theobald S."/>
            <person name="Brandl J."/>
            <person name="Frisvad J.C."/>
            <person name="Nielsen K.F."/>
            <person name="Lyhne E.K."/>
            <person name="Kogle M.E."/>
            <person name="Kuo A."/>
            <person name="Riley R."/>
            <person name="Clum A."/>
            <person name="Nolan M."/>
            <person name="Lipzen A."/>
            <person name="Salamov A."/>
            <person name="Henrissat B."/>
            <person name="Wiebenga A."/>
            <person name="De vries R.P."/>
            <person name="Grigoriev I.V."/>
            <person name="Mortensen U.H."/>
            <person name="Andersen M.R."/>
            <person name="Baker S.E."/>
        </authorList>
    </citation>
    <scope>NUCLEOTIDE SEQUENCE</scope>
    <source>
        <strain evidence="1">CBS 115574</strain>
    </source>
</reference>
<keyword evidence="2" id="KW-1185">Reference proteome</keyword>
<gene>
    <name evidence="1" type="ORF">BO79DRAFT_230785</name>
</gene>
<sequence length="233" mass="25801">MTKTVGLIGGMSWQTTAVYYEAINSHVRSVLGGIHSASLLINSVDYADIGHYVTSGDFNGMIKILSDAGQQLQNGGAQSLVLCANVAHKAVDALEDRTGLPVLHIVDFTGRAIVDHGFRKVGLIATRAVMEEDFYKSRLEKRYGLEVVVPRKEFRDKVDGYIFNDLSKQPIEEEVKAQFEAAYINLVEEHQVDCIALACTELRLVYNIDEMRVPAFETTSLHAKGIAEWALQV</sequence>
<organism evidence="1 2">
    <name type="scientific">Aspergillus costaricaensis CBS 115574</name>
    <dbReference type="NCBI Taxonomy" id="1448317"/>
    <lineage>
        <taxon>Eukaryota</taxon>
        <taxon>Fungi</taxon>
        <taxon>Dikarya</taxon>
        <taxon>Ascomycota</taxon>
        <taxon>Pezizomycotina</taxon>
        <taxon>Eurotiomycetes</taxon>
        <taxon>Eurotiomycetidae</taxon>
        <taxon>Eurotiales</taxon>
        <taxon>Aspergillaceae</taxon>
        <taxon>Aspergillus</taxon>
        <taxon>Aspergillus subgen. Circumdati</taxon>
    </lineage>
</organism>
<evidence type="ECO:0000313" key="1">
    <source>
        <dbReference type="EMBL" id="RAK86391.1"/>
    </source>
</evidence>